<dbReference type="EMBL" id="SIMR01000001">
    <property type="protein sequence ID" value="TBC15375.1"/>
    <property type="molecule type" value="Genomic_DNA"/>
</dbReference>
<evidence type="ECO:0008006" key="3">
    <source>
        <dbReference type="Google" id="ProtNLM"/>
    </source>
</evidence>
<proteinExistence type="predicted"/>
<dbReference type="AlphaFoldDB" id="A0AB38I467"/>
<reference evidence="1 2" key="1">
    <citation type="submission" date="2019-02" db="EMBL/GenBank/DDBJ databases">
        <title>The genomic architecture of introgression among sibling species of bacteria.</title>
        <authorList>
            <person name="Cavassim M.I.A."/>
            <person name="Moeskjaer S."/>
            <person name="Moslemi C."/>
            <person name="Fields B."/>
            <person name="Bachmann A."/>
            <person name="Vilhjalmsson B."/>
            <person name="Schierup M.H."/>
            <person name="Young J.P.W."/>
            <person name="Andersen S.U."/>
        </authorList>
    </citation>
    <scope>NUCLEOTIDE SEQUENCE [LARGE SCALE GENOMIC DNA]</scope>
    <source>
        <strain evidence="1 2">SM92</strain>
    </source>
</reference>
<evidence type="ECO:0000313" key="1">
    <source>
        <dbReference type="EMBL" id="TBC15375.1"/>
    </source>
</evidence>
<evidence type="ECO:0000313" key="2">
    <source>
        <dbReference type="Proteomes" id="UP000294215"/>
    </source>
</evidence>
<protein>
    <recommendedName>
        <fullName evidence="3">Transposase</fullName>
    </recommendedName>
</protein>
<organism evidence="1 2">
    <name type="scientific">Rhizobium ruizarguesonis</name>
    <dbReference type="NCBI Taxonomy" id="2081791"/>
    <lineage>
        <taxon>Bacteria</taxon>
        <taxon>Pseudomonadati</taxon>
        <taxon>Pseudomonadota</taxon>
        <taxon>Alphaproteobacteria</taxon>
        <taxon>Hyphomicrobiales</taxon>
        <taxon>Rhizobiaceae</taxon>
        <taxon>Rhizobium/Agrobacterium group</taxon>
        <taxon>Rhizobium</taxon>
    </lineage>
</organism>
<sequence>MYGTVRTVVWEEGRRKAPSYPIGETLPDIVAKDRRGAAAKERERALCSANVVLRIALATAEG</sequence>
<accession>A0AB38I467</accession>
<comment type="caution">
    <text evidence="1">The sequence shown here is derived from an EMBL/GenBank/DDBJ whole genome shotgun (WGS) entry which is preliminary data.</text>
</comment>
<dbReference type="Proteomes" id="UP000294215">
    <property type="component" value="Unassembled WGS sequence"/>
</dbReference>
<name>A0AB38I467_9HYPH</name>
<gene>
    <name evidence="1" type="ORF">ELH40_10780</name>
</gene>